<organism evidence="2">
    <name type="scientific">uncultured Acetobacteraceae bacterium</name>
    <dbReference type="NCBI Taxonomy" id="169975"/>
    <lineage>
        <taxon>Bacteria</taxon>
        <taxon>Pseudomonadati</taxon>
        <taxon>Pseudomonadota</taxon>
        <taxon>Alphaproteobacteria</taxon>
        <taxon>Acetobacterales</taxon>
        <taxon>Acetobacteraceae</taxon>
        <taxon>environmental samples</taxon>
    </lineage>
</organism>
<evidence type="ECO:0000256" key="1">
    <source>
        <dbReference type="SAM" id="MobiDB-lite"/>
    </source>
</evidence>
<sequence>MSEGGRDPVALAVARLELAVERLAFGLTQNPAGLRGAAGGGGEPVDAPALRAEVAALAARLDASIARLREVVRDEAEPGGNADPRDQGEEE</sequence>
<gene>
    <name evidence="2" type="ORF">AVDCRST_MAG08-2864</name>
</gene>
<name>A0A6J4IXG0_9PROT</name>
<reference evidence="2" key="1">
    <citation type="submission" date="2020-02" db="EMBL/GenBank/DDBJ databases">
        <authorList>
            <person name="Meier V. D."/>
        </authorList>
    </citation>
    <scope>NUCLEOTIDE SEQUENCE</scope>
    <source>
        <strain evidence="2">AVDCRST_MAG08</strain>
    </source>
</reference>
<protein>
    <submittedName>
        <fullName evidence="2">Uncharacterized protein</fullName>
    </submittedName>
</protein>
<proteinExistence type="predicted"/>
<dbReference type="AlphaFoldDB" id="A0A6J4IXG0"/>
<feature type="region of interest" description="Disordered" evidence="1">
    <location>
        <begin position="72"/>
        <end position="91"/>
    </location>
</feature>
<accession>A0A6J4IXG0</accession>
<dbReference type="EMBL" id="CADCTG010000212">
    <property type="protein sequence ID" value="CAA9264632.1"/>
    <property type="molecule type" value="Genomic_DNA"/>
</dbReference>
<evidence type="ECO:0000313" key="2">
    <source>
        <dbReference type="EMBL" id="CAA9264632.1"/>
    </source>
</evidence>